<evidence type="ECO:0000313" key="1">
    <source>
        <dbReference type="EMBL" id="JAH32280.1"/>
    </source>
</evidence>
<protein>
    <submittedName>
        <fullName evidence="1">Uncharacterized protein</fullName>
    </submittedName>
</protein>
<dbReference type="EMBL" id="GBXM01076297">
    <property type="protein sequence ID" value="JAH32280.1"/>
    <property type="molecule type" value="Transcribed_RNA"/>
</dbReference>
<name>A0A0E9RUY7_ANGAN</name>
<sequence>MLVALLKLVEDIALHYKHLEDALIQSDLYNFCILHPFVHTQFLTHYTTLPPYHTSEAGP</sequence>
<proteinExistence type="predicted"/>
<reference evidence="1" key="1">
    <citation type="submission" date="2014-11" db="EMBL/GenBank/DDBJ databases">
        <authorList>
            <person name="Amaro Gonzalez C."/>
        </authorList>
    </citation>
    <scope>NUCLEOTIDE SEQUENCE</scope>
</reference>
<organism evidence="1">
    <name type="scientific">Anguilla anguilla</name>
    <name type="common">European freshwater eel</name>
    <name type="synonym">Muraena anguilla</name>
    <dbReference type="NCBI Taxonomy" id="7936"/>
    <lineage>
        <taxon>Eukaryota</taxon>
        <taxon>Metazoa</taxon>
        <taxon>Chordata</taxon>
        <taxon>Craniata</taxon>
        <taxon>Vertebrata</taxon>
        <taxon>Euteleostomi</taxon>
        <taxon>Actinopterygii</taxon>
        <taxon>Neopterygii</taxon>
        <taxon>Teleostei</taxon>
        <taxon>Anguilliformes</taxon>
        <taxon>Anguillidae</taxon>
        <taxon>Anguilla</taxon>
    </lineage>
</organism>
<accession>A0A0E9RUY7</accession>
<dbReference type="AlphaFoldDB" id="A0A0E9RUY7"/>
<reference evidence="1" key="2">
    <citation type="journal article" date="2015" name="Fish Shellfish Immunol.">
        <title>Early steps in the European eel (Anguilla anguilla)-Vibrio vulnificus interaction in the gills: Role of the RtxA13 toxin.</title>
        <authorList>
            <person name="Callol A."/>
            <person name="Pajuelo D."/>
            <person name="Ebbesson L."/>
            <person name="Teles M."/>
            <person name="MacKenzie S."/>
            <person name="Amaro C."/>
        </authorList>
    </citation>
    <scope>NUCLEOTIDE SEQUENCE</scope>
</reference>